<dbReference type="AlphaFoldDB" id="A0A545U160"/>
<keyword evidence="2" id="KW-1185">Reference proteome</keyword>
<evidence type="ECO:0000313" key="2">
    <source>
        <dbReference type="Proteomes" id="UP000315252"/>
    </source>
</evidence>
<accession>A0A545U160</accession>
<dbReference type="EMBL" id="VHSH01000001">
    <property type="protein sequence ID" value="TQV83174.1"/>
    <property type="molecule type" value="Genomic_DNA"/>
</dbReference>
<name>A0A545U160_9PROT</name>
<dbReference type="Proteomes" id="UP000315252">
    <property type="component" value="Unassembled WGS sequence"/>
</dbReference>
<dbReference type="OrthoDB" id="8479800at2"/>
<sequence length="115" mass="12350">MPPKKNPLKLNKLQLRTLALAQVLARDPGMAQRDEATGEAALLQLPHAHGNHLHVGDFTISTRDASGLTNPAVWSALTRKGLTHNNNPMAVATLTADGLAYDTGLGHRFMTPSDH</sequence>
<dbReference type="RefSeq" id="WP_142894194.1">
    <property type="nucleotide sequence ID" value="NZ_ML660052.1"/>
</dbReference>
<proteinExistence type="predicted"/>
<comment type="caution">
    <text evidence="1">The sequence shown here is derived from an EMBL/GenBank/DDBJ whole genome shotgun (WGS) entry which is preliminary data.</text>
</comment>
<evidence type="ECO:0000313" key="1">
    <source>
        <dbReference type="EMBL" id="TQV83174.1"/>
    </source>
</evidence>
<organism evidence="1 2">
    <name type="scientific">Denitrobaculum tricleocarpae</name>
    <dbReference type="NCBI Taxonomy" id="2591009"/>
    <lineage>
        <taxon>Bacteria</taxon>
        <taxon>Pseudomonadati</taxon>
        <taxon>Pseudomonadota</taxon>
        <taxon>Alphaproteobacteria</taxon>
        <taxon>Rhodospirillales</taxon>
        <taxon>Rhodospirillaceae</taxon>
        <taxon>Denitrobaculum</taxon>
    </lineage>
</organism>
<protein>
    <submittedName>
        <fullName evidence="1">Uncharacterized protein</fullName>
    </submittedName>
</protein>
<reference evidence="1 2" key="1">
    <citation type="submission" date="2019-06" db="EMBL/GenBank/DDBJ databases">
        <title>Whole genome sequence for Rhodospirillaceae sp. R148.</title>
        <authorList>
            <person name="Wang G."/>
        </authorList>
    </citation>
    <scope>NUCLEOTIDE SEQUENCE [LARGE SCALE GENOMIC DNA]</scope>
    <source>
        <strain evidence="1 2">R148</strain>
    </source>
</reference>
<gene>
    <name evidence="1" type="ORF">FKG95_00800</name>
</gene>